<protein>
    <submittedName>
        <fullName evidence="2">Bacteriophage Lambda NinG protein</fullName>
    </submittedName>
</protein>
<dbReference type="KEGG" id="bvr:BVIR_1734"/>
<dbReference type="EMBL" id="AP014854">
    <property type="protein sequence ID" value="BAS00606.1"/>
    <property type="molecule type" value="Genomic_DNA"/>
</dbReference>
<dbReference type="RefSeq" id="WP_055037285.1">
    <property type="nucleotide sequence ID" value="NZ_AP014854.2"/>
</dbReference>
<evidence type="ECO:0000313" key="3">
    <source>
        <dbReference type="Proteomes" id="UP000065734"/>
    </source>
</evidence>
<dbReference type="Proteomes" id="UP000065734">
    <property type="component" value="Chromosome I"/>
</dbReference>
<proteinExistence type="predicted"/>
<gene>
    <name evidence="1" type="ORF">BV133_3012</name>
    <name evidence="2" type="ORF">BVIRIDIS_11790</name>
</gene>
<reference evidence="2" key="2">
    <citation type="submission" date="2015-11" db="EMBL/GenBank/DDBJ databases">
        <authorList>
            <person name="Zhang Y."/>
            <person name="Guo Z."/>
        </authorList>
    </citation>
    <scope>NUCLEOTIDE SEQUENCE</scope>
    <source>
        <strain evidence="2">1</strain>
    </source>
</reference>
<accession>A0A0H5BEG3</accession>
<evidence type="ECO:0000313" key="2">
    <source>
        <dbReference type="EMBL" id="CUU42172.1"/>
    </source>
</evidence>
<reference evidence="1" key="1">
    <citation type="journal article" date="2015" name="Genome Announc.">
        <title>Complete Genome Sequence of the Bacteriochlorophyll b-Producing Photosynthetic Bacterium Blastochloris viridis.</title>
        <authorList>
            <person name="Tsukatani Y."/>
            <person name="Hirose Y."/>
            <person name="Harada J."/>
            <person name="Misawa N."/>
            <person name="Mori K."/>
            <person name="Inoue K."/>
            <person name="Tamiaki H."/>
        </authorList>
    </citation>
    <scope>NUCLEOTIDE SEQUENCE [LARGE SCALE GENOMIC DNA]</scope>
    <source>
        <strain evidence="1">DSM 133</strain>
    </source>
</reference>
<name>A0A0H5BEG3_BLAVI</name>
<dbReference type="OrthoDB" id="8371374at2"/>
<keyword evidence="3" id="KW-1185">Reference proteome</keyword>
<dbReference type="AlphaFoldDB" id="A0A0H5BEG3"/>
<sequence length="346" mass="38864">MARKHGGCSGWNEYRHGESKRPITLAGQKPKRIIRGDKREHVVASVAVLLKTFKLTPFEHEAACVQSLRSGLCLDGHRWPLADIEAAGIVAEALRRIGAERPTWNQGQREYTVPRENCRYCARPLDEEDIARNRLFCSPVCAKSALQHREFEDAWHRDKVAWSAYRLVLREQNQPRVCECCGKTFRPIRENADTRFCSLRCARESRRIDIPERACEHCGTMFQPTSANLDAKFCGKACADAAKRTLPDRACKACGGVFHPTNAGQLFCSRACADQGKKLNEVERACDWCGEGFVANRKDAAYCSDACVRFAFRVKSGRVKKISPPVFDFLMRPLSGGFACEMVAAE</sequence>
<dbReference type="EMBL" id="LN907867">
    <property type="protein sequence ID" value="CUU42172.1"/>
    <property type="molecule type" value="Genomic_DNA"/>
</dbReference>
<reference evidence="3" key="3">
    <citation type="journal article" date="2016" name="Genome Announc.">
        <title>Revised genome sequence of the purple photosynthetic bacterium Blastochloris viridis.</title>
        <authorList>
            <person name="Liu L.N."/>
            <person name="Faulkner M."/>
            <person name="Liu X."/>
            <person name="Huang F."/>
            <person name="Darby A.C."/>
            <person name="Hall N."/>
        </authorList>
    </citation>
    <scope>NUCLEOTIDE SEQUENCE [LARGE SCALE GENOMIC DNA]</scope>
    <source>
        <strain evidence="3">ATCC 19567 / DSM 133 / F</strain>
    </source>
</reference>
<organism evidence="2 3">
    <name type="scientific">Blastochloris viridis</name>
    <name type="common">Rhodopseudomonas viridis</name>
    <dbReference type="NCBI Taxonomy" id="1079"/>
    <lineage>
        <taxon>Bacteria</taxon>
        <taxon>Pseudomonadati</taxon>
        <taxon>Pseudomonadota</taxon>
        <taxon>Alphaproteobacteria</taxon>
        <taxon>Hyphomicrobiales</taxon>
        <taxon>Blastochloridaceae</taxon>
        <taxon>Blastochloris</taxon>
    </lineage>
</organism>
<dbReference type="STRING" id="1079.BVIR_1734"/>
<evidence type="ECO:0000313" key="1">
    <source>
        <dbReference type="EMBL" id="BAS00606.1"/>
    </source>
</evidence>